<feature type="transmembrane region" description="Helical" evidence="6">
    <location>
        <begin position="15"/>
        <end position="34"/>
    </location>
</feature>
<gene>
    <name evidence="7" type="ORF">F2Z89_08410</name>
</gene>
<feature type="transmembrane region" description="Helical" evidence="6">
    <location>
        <begin position="435"/>
        <end position="456"/>
    </location>
</feature>
<protein>
    <submittedName>
        <fullName evidence="7">Lipopolysaccharide biosynthesis protein</fullName>
    </submittedName>
</protein>
<dbReference type="AlphaFoldDB" id="A0A642FHE0"/>
<keyword evidence="5 6" id="KW-0472">Membrane</keyword>
<feature type="transmembrane region" description="Helical" evidence="6">
    <location>
        <begin position="379"/>
        <end position="396"/>
    </location>
</feature>
<evidence type="ECO:0000313" key="8">
    <source>
        <dbReference type="Proteomes" id="UP000460666"/>
    </source>
</evidence>
<evidence type="ECO:0000256" key="2">
    <source>
        <dbReference type="ARBA" id="ARBA00022475"/>
    </source>
</evidence>
<evidence type="ECO:0000256" key="6">
    <source>
        <dbReference type="SAM" id="Phobius"/>
    </source>
</evidence>
<dbReference type="EMBL" id="VWCJ01000004">
    <property type="protein sequence ID" value="KAA4998874.1"/>
    <property type="molecule type" value="Genomic_DNA"/>
</dbReference>
<dbReference type="RefSeq" id="WP_051997355.1">
    <property type="nucleotide sequence ID" value="NZ_JADMXT010000003.1"/>
</dbReference>
<evidence type="ECO:0000313" key="7">
    <source>
        <dbReference type="EMBL" id="KAA4998874.1"/>
    </source>
</evidence>
<reference evidence="7 8" key="1">
    <citation type="journal article" date="2019" name="Nat. Med.">
        <title>A library of human gut bacterial isolates paired with longitudinal multiomics data enables mechanistic microbiome research.</title>
        <authorList>
            <person name="Poyet M."/>
            <person name="Groussin M."/>
            <person name="Gibbons S.M."/>
            <person name="Avila-Pacheco J."/>
            <person name="Jiang X."/>
            <person name="Kearney S.M."/>
            <person name="Perrotta A.R."/>
            <person name="Berdy B."/>
            <person name="Zhao S."/>
            <person name="Lieberman T.D."/>
            <person name="Swanson P.K."/>
            <person name="Smith M."/>
            <person name="Roesemann S."/>
            <person name="Alexander J.E."/>
            <person name="Rich S.A."/>
            <person name="Livny J."/>
            <person name="Vlamakis H."/>
            <person name="Clish C."/>
            <person name="Bullock K."/>
            <person name="Deik A."/>
            <person name="Scott J."/>
            <person name="Pierce K.A."/>
            <person name="Xavier R.J."/>
            <person name="Alm E.J."/>
        </authorList>
    </citation>
    <scope>NUCLEOTIDE SEQUENCE [LARGE SCALE GENOMIC DNA]</scope>
    <source>
        <strain evidence="7 8">BIOML-A46</strain>
    </source>
</reference>
<organism evidence="7 8">
    <name type="scientific">Bacteroides fragilis</name>
    <dbReference type="NCBI Taxonomy" id="817"/>
    <lineage>
        <taxon>Bacteria</taxon>
        <taxon>Pseudomonadati</taxon>
        <taxon>Bacteroidota</taxon>
        <taxon>Bacteroidia</taxon>
        <taxon>Bacteroidales</taxon>
        <taxon>Bacteroidaceae</taxon>
        <taxon>Bacteroides</taxon>
    </lineage>
</organism>
<dbReference type="PANTHER" id="PTHR30250:SF26">
    <property type="entry name" value="PSMA PROTEIN"/>
    <property type="match status" value="1"/>
</dbReference>
<feature type="transmembrane region" description="Helical" evidence="6">
    <location>
        <begin position="54"/>
        <end position="73"/>
    </location>
</feature>
<keyword evidence="2" id="KW-1003">Cell membrane</keyword>
<evidence type="ECO:0000256" key="3">
    <source>
        <dbReference type="ARBA" id="ARBA00022692"/>
    </source>
</evidence>
<comment type="subcellular location">
    <subcellularLocation>
        <location evidence="1">Cell membrane</location>
        <topology evidence="1">Multi-pass membrane protein</topology>
    </subcellularLocation>
</comment>
<feature type="transmembrane region" description="Helical" evidence="6">
    <location>
        <begin position="311"/>
        <end position="336"/>
    </location>
</feature>
<feature type="transmembrane region" description="Helical" evidence="6">
    <location>
        <begin position="125"/>
        <end position="146"/>
    </location>
</feature>
<name>A0A642FHE0_BACFG</name>
<dbReference type="InterPro" id="IPR050833">
    <property type="entry name" value="Poly_Biosynth_Transport"/>
</dbReference>
<evidence type="ECO:0000256" key="5">
    <source>
        <dbReference type="ARBA" id="ARBA00023136"/>
    </source>
</evidence>
<comment type="caution">
    <text evidence="7">The sequence shown here is derived from an EMBL/GenBank/DDBJ whole genome shotgun (WGS) entry which is preliminary data.</text>
</comment>
<sequence length="509" mass="57852">MNSKSRTQNSVRNTIYGLIVVLLNVVISFATRTFLVKCLGIEVLGLNGLFTEVIAMMSLAELGVGMAIVYSLYQPLYKSDYKKISQLMSLFRSAYLFIALGTFIIGILMLPFIHLLITDIDYPLIYIRFIFFLFVINTSCSYLFSYKTALLNADQKQYIVSIYTALIKLLFSGIIIALLIITKNYILFLVINIFQVVVANLLVSRYVDNHYSFLNYEEKLEKCERKEVFENIKNIFIKKLSGVITTSTDNILISTLVSTIQVGYYSNYVMLFSPIKIFRSQLTNSITASIGNLSVSESPDKCIVVLKRLTFLYFGFSCIVSTVLLAVSNVFITIWLGSEFVMGTTIVSIAILNLFLDICGVPLWQYLEVSGLFRQDKNIAILGSVVNIIVSIIFGIKIGVAGIFLGTVCTQIIQFILKTRLLFDKKYNLSSTSYFLMLLKVFLGFLIAFVVQIFFISELYFNDIYTELFVKFILALSESLLICFVLFRNSSELSYCLELICSYFKRNKK</sequence>
<feature type="transmembrane region" description="Helical" evidence="6">
    <location>
        <begin position="468"/>
        <end position="487"/>
    </location>
</feature>
<feature type="transmembrane region" description="Helical" evidence="6">
    <location>
        <begin position="185"/>
        <end position="203"/>
    </location>
</feature>
<feature type="transmembrane region" description="Helical" evidence="6">
    <location>
        <begin position="94"/>
        <end position="113"/>
    </location>
</feature>
<evidence type="ECO:0000256" key="1">
    <source>
        <dbReference type="ARBA" id="ARBA00004651"/>
    </source>
</evidence>
<dbReference type="Proteomes" id="UP000460666">
    <property type="component" value="Unassembled WGS sequence"/>
</dbReference>
<proteinExistence type="predicted"/>
<dbReference type="PANTHER" id="PTHR30250">
    <property type="entry name" value="PST FAMILY PREDICTED COLANIC ACID TRANSPORTER"/>
    <property type="match status" value="1"/>
</dbReference>
<feature type="transmembrane region" description="Helical" evidence="6">
    <location>
        <begin position="158"/>
        <end position="179"/>
    </location>
</feature>
<feature type="transmembrane region" description="Helical" evidence="6">
    <location>
        <begin position="402"/>
        <end position="423"/>
    </location>
</feature>
<accession>A0A642FHE0</accession>
<dbReference type="GO" id="GO:0005886">
    <property type="term" value="C:plasma membrane"/>
    <property type="evidence" value="ECO:0007669"/>
    <property type="project" value="UniProtKB-SubCell"/>
</dbReference>
<keyword evidence="4 6" id="KW-1133">Transmembrane helix</keyword>
<feature type="transmembrane region" description="Helical" evidence="6">
    <location>
        <begin position="342"/>
        <end position="367"/>
    </location>
</feature>
<keyword evidence="3 6" id="KW-0812">Transmembrane</keyword>
<evidence type="ECO:0000256" key="4">
    <source>
        <dbReference type="ARBA" id="ARBA00022989"/>
    </source>
</evidence>